<dbReference type="SUPFAM" id="SSF64076">
    <property type="entry name" value="MTH938-like"/>
    <property type="match status" value="1"/>
</dbReference>
<dbReference type="EMBL" id="CP094242">
    <property type="protein sequence ID" value="UNV88165.1"/>
    <property type="molecule type" value="Genomic_DNA"/>
</dbReference>
<dbReference type="PANTHER" id="PTHR21192">
    <property type="entry name" value="NUCLEAR PROTEIN E3-3"/>
    <property type="match status" value="1"/>
</dbReference>
<evidence type="ECO:0000313" key="1">
    <source>
        <dbReference type="EMBL" id="KIC13103.1"/>
    </source>
</evidence>
<evidence type="ECO:0000313" key="2">
    <source>
        <dbReference type="EMBL" id="UNV88165.1"/>
    </source>
</evidence>
<dbReference type="Proteomes" id="UP000829504">
    <property type="component" value="Chromosome"/>
</dbReference>
<dbReference type="PATRIC" id="fig|1056807.3.peg.182"/>
<accession>A0A0C1HFU7</accession>
<dbReference type="EMBL" id="JUFZ01000008">
    <property type="protein sequence ID" value="KIC13103.1"/>
    <property type="molecule type" value="Genomic_DNA"/>
</dbReference>
<organism evidence="1 3">
    <name type="scientific">Morococcus cerebrosus</name>
    <dbReference type="NCBI Taxonomy" id="1056807"/>
    <lineage>
        <taxon>Bacteria</taxon>
        <taxon>Pseudomonadati</taxon>
        <taxon>Pseudomonadota</taxon>
        <taxon>Betaproteobacteria</taxon>
        <taxon>Neisseriales</taxon>
        <taxon>Neisseriaceae</taxon>
        <taxon>Morococcus</taxon>
    </lineage>
</organism>
<dbReference type="AlphaFoldDB" id="A0A0C1HFU7"/>
<reference evidence="1 3" key="1">
    <citation type="submission" date="2014-12" db="EMBL/GenBank/DDBJ databases">
        <title>Genome sequence of Morococcus cerebrosus.</title>
        <authorList>
            <person name="Shin S.-K."/>
            <person name="Yi H."/>
        </authorList>
    </citation>
    <scope>NUCLEOTIDE SEQUENCE [LARGE SCALE GENOMIC DNA]</scope>
    <source>
        <strain evidence="1 3">CIP 81.93</strain>
    </source>
</reference>
<keyword evidence="4" id="KW-1185">Reference proteome</keyword>
<sequence length="124" mass="13417">MLIEENKTDETLSLTAYRAGAIEAGGKTYTAPIIWRNGKIEAMNVQTPSELTAADLFQTTSDSDGLPEVIIIGTGEKQQFLHPKIAAELAAHGIGLECMNTASACRTLVLLQGEGRSVWAWLWV</sequence>
<dbReference type="RefSeq" id="WP_003778154.1">
    <property type="nucleotide sequence ID" value="NZ_CP094242.1"/>
</dbReference>
<proteinExistence type="predicted"/>
<dbReference type="Pfam" id="PF04430">
    <property type="entry name" value="DUF498"/>
    <property type="match status" value="1"/>
</dbReference>
<evidence type="ECO:0000313" key="3">
    <source>
        <dbReference type="Proteomes" id="UP000031390"/>
    </source>
</evidence>
<evidence type="ECO:0000313" key="4">
    <source>
        <dbReference type="Proteomes" id="UP000829504"/>
    </source>
</evidence>
<protein>
    <submittedName>
        <fullName evidence="2">MTH938/NDUFAF3 family protein</fullName>
    </submittedName>
</protein>
<name>A0A0C1HFU7_9NEIS</name>
<reference evidence="2 4" key="2">
    <citation type="submission" date="2022-03" db="EMBL/GenBank/DDBJ databases">
        <title>Genome sequencing of Morococcus cerebrosus.</title>
        <authorList>
            <person name="Baek M.-G."/>
            <person name="Yi H."/>
        </authorList>
    </citation>
    <scope>NUCLEOTIDE SEQUENCE [LARGE SCALE GENOMIC DNA]</scope>
    <source>
        <strain evidence="2 4">CIP 81.93</strain>
    </source>
</reference>
<dbReference type="InterPro" id="IPR007523">
    <property type="entry name" value="NDUFAF3/AAMDC"/>
</dbReference>
<dbReference type="Gene3D" id="3.40.1230.10">
    <property type="entry name" value="MTH938-like"/>
    <property type="match status" value="1"/>
</dbReference>
<dbReference type="InterPro" id="IPR036748">
    <property type="entry name" value="MTH938-like_sf"/>
</dbReference>
<dbReference type="Proteomes" id="UP000031390">
    <property type="component" value="Unassembled WGS sequence"/>
</dbReference>
<dbReference type="PANTHER" id="PTHR21192:SF2">
    <property type="entry name" value="NADH DEHYDROGENASE [UBIQUINONE] 1 ALPHA SUBCOMPLEX ASSEMBLY FACTOR 3"/>
    <property type="match status" value="1"/>
</dbReference>
<gene>
    <name evidence="1" type="ORF">MCC93_01890</name>
    <name evidence="2" type="ORF">MON37_04350</name>
</gene>